<evidence type="ECO:0008006" key="4">
    <source>
        <dbReference type="Google" id="ProtNLM"/>
    </source>
</evidence>
<organism evidence="2 3">
    <name type="scientific">Streptomyces andamanensis</name>
    <dbReference type="NCBI Taxonomy" id="1565035"/>
    <lineage>
        <taxon>Bacteria</taxon>
        <taxon>Bacillati</taxon>
        <taxon>Actinomycetota</taxon>
        <taxon>Actinomycetes</taxon>
        <taxon>Kitasatosporales</taxon>
        <taxon>Streptomycetaceae</taxon>
        <taxon>Streptomyces</taxon>
    </lineage>
</organism>
<gene>
    <name evidence="2" type="ORF">ACFPC0_17925</name>
</gene>
<proteinExistence type="predicted"/>
<feature type="region of interest" description="Disordered" evidence="1">
    <location>
        <begin position="1"/>
        <end position="77"/>
    </location>
</feature>
<evidence type="ECO:0000256" key="1">
    <source>
        <dbReference type="SAM" id="MobiDB-lite"/>
    </source>
</evidence>
<keyword evidence="3" id="KW-1185">Reference proteome</keyword>
<name>A0ABV8TGS5_9ACTN</name>
<reference evidence="3" key="1">
    <citation type="journal article" date="2019" name="Int. J. Syst. Evol. Microbiol.">
        <title>The Global Catalogue of Microorganisms (GCM) 10K type strain sequencing project: providing services to taxonomists for standard genome sequencing and annotation.</title>
        <authorList>
            <consortium name="The Broad Institute Genomics Platform"/>
            <consortium name="The Broad Institute Genome Sequencing Center for Infectious Disease"/>
            <person name="Wu L."/>
            <person name="Ma J."/>
        </authorList>
    </citation>
    <scope>NUCLEOTIDE SEQUENCE [LARGE SCALE GENOMIC DNA]</scope>
    <source>
        <strain evidence="3">PCU 347</strain>
    </source>
</reference>
<comment type="caution">
    <text evidence="2">The sequence shown here is derived from an EMBL/GenBank/DDBJ whole genome shotgun (WGS) entry which is preliminary data.</text>
</comment>
<sequence>MTEDNHRVGFPEEPARFGVPSAPRNSPSSTPSFGPPTAAAPEHPPTADLPDPVGAPDPAPDADPKPHGVEISDNRNSQIVVAGRDLTMYSKPPLTVTPIPSVEVEAVGLAWVGTGPEHERVTTAEDARVLLAGPGPALAVVAGAPGMGKRTAGIRALWQVSDARQRSGANPLDLQEVHPDWERPESPDIELMPTQEATGYLLDVASEIDAWKAPGDVAKQLLAHAEKLREVGSYLVVIANEDGWPGEQSGAFDRVLVTARIRPSAHEIAIAHLKALYGKPVCADWLQRPIVGSPGPAAMLLNAGSTPADAVRLAATLAGVEESLKGLESAKSAFQEWRTDVKNVFTATEDKPEDRALLIAALFLDGEDALTVQDAARALLKDDSVGSVREILTGPDLTSRLNKVGVEVVSRKVSLDHKAGYARAVLVHLWHQRADIHKPLLDWLDELITVEAGPGRLQTISDLLVELAIAENDFRAITTIKEWIGKDSRAEHLDLIARVLTRAAEAPALGPQVRSKLLDWAQEPSEPVARVVALVCQGEFAEHYPSQALVRLKHVLGRSDRDKAVRTAEAALRATARAQGQLPRFWAALGKWSAEGRNLAAHRAFLALVDPRKDPWILQVMLSSAEQHPDVKEALIDKWSAALGNSKVDAESRQVLHNWAHAFADGHVELPMLKDILDEVIQRHLGSSPISDLMFGAPGVAYDEAVVSLRKALRMPSQLQPWRRHGSGHPGS</sequence>
<protein>
    <recommendedName>
        <fullName evidence="4">ATP-binding protein</fullName>
    </recommendedName>
</protein>
<feature type="compositionally biased region" description="Low complexity" evidence="1">
    <location>
        <begin position="26"/>
        <end position="52"/>
    </location>
</feature>
<evidence type="ECO:0000313" key="2">
    <source>
        <dbReference type="EMBL" id="MFC4329642.1"/>
    </source>
</evidence>
<evidence type="ECO:0000313" key="3">
    <source>
        <dbReference type="Proteomes" id="UP001595824"/>
    </source>
</evidence>
<dbReference type="EMBL" id="JBHSDP010000015">
    <property type="protein sequence ID" value="MFC4329642.1"/>
    <property type="molecule type" value="Genomic_DNA"/>
</dbReference>
<dbReference type="Proteomes" id="UP001595824">
    <property type="component" value="Unassembled WGS sequence"/>
</dbReference>
<feature type="compositionally biased region" description="Basic and acidic residues" evidence="1">
    <location>
        <begin position="1"/>
        <end position="15"/>
    </location>
</feature>
<dbReference type="RefSeq" id="WP_381740187.1">
    <property type="nucleotide sequence ID" value="NZ_JBHSDP010000015.1"/>
</dbReference>
<feature type="compositionally biased region" description="Basic and acidic residues" evidence="1">
    <location>
        <begin position="62"/>
        <end position="73"/>
    </location>
</feature>
<accession>A0ABV8TGS5</accession>